<sequence>MLIKLNFNNFYFFSTYLAGIYTVNDKSYIFHESYIYVKYKKLNNWNYITNNKIYTEY</sequence>
<evidence type="ECO:0000313" key="1">
    <source>
        <dbReference type="EMBL" id="CDW37712.1"/>
    </source>
</evidence>
<dbReference type="AlphaFoldDB" id="A0A0K2UIE7"/>
<organism evidence="1">
    <name type="scientific">Lepeophtheirus salmonis</name>
    <name type="common">Salmon louse</name>
    <name type="synonym">Caligus salmonis</name>
    <dbReference type="NCBI Taxonomy" id="72036"/>
    <lineage>
        <taxon>Eukaryota</taxon>
        <taxon>Metazoa</taxon>
        <taxon>Ecdysozoa</taxon>
        <taxon>Arthropoda</taxon>
        <taxon>Crustacea</taxon>
        <taxon>Multicrustacea</taxon>
        <taxon>Hexanauplia</taxon>
        <taxon>Copepoda</taxon>
        <taxon>Siphonostomatoida</taxon>
        <taxon>Caligidae</taxon>
        <taxon>Lepeophtheirus</taxon>
    </lineage>
</organism>
<proteinExistence type="predicted"/>
<dbReference type="EMBL" id="HACA01020351">
    <property type="protein sequence ID" value="CDW37712.1"/>
    <property type="molecule type" value="Transcribed_RNA"/>
</dbReference>
<name>A0A0K2UIE7_LEPSM</name>
<accession>A0A0K2UIE7</accession>
<protein>
    <submittedName>
        <fullName evidence="1">Uncharacterized protein</fullName>
    </submittedName>
</protein>
<reference evidence="1" key="1">
    <citation type="submission" date="2014-05" db="EMBL/GenBank/DDBJ databases">
        <authorList>
            <person name="Chronopoulou M."/>
        </authorList>
    </citation>
    <scope>NUCLEOTIDE SEQUENCE</scope>
    <source>
        <tissue evidence="1">Whole organism</tissue>
    </source>
</reference>